<dbReference type="EMBL" id="KB446545">
    <property type="protein sequence ID" value="EME39698.1"/>
    <property type="molecule type" value="Genomic_DNA"/>
</dbReference>
<feature type="compositionally biased region" description="Basic and acidic residues" evidence="1">
    <location>
        <begin position="227"/>
        <end position="248"/>
    </location>
</feature>
<dbReference type="PROSITE" id="PS50097">
    <property type="entry name" value="BTB"/>
    <property type="match status" value="1"/>
</dbReference>
<dbReference type="Gene3D" id="3.30.710.10">
    <property type="entry name" value="Potassium Channel Kv1.1, Chain A"/>
    <property type="match status" value="1"/>
</dbReference>
<dbReference type="OMA" id="WRFERPF"/>
<evidence type="ECO:0000256" key="1">
    <source>
        <dbReference type="SAM" id="MobiDB-lite"/>
    </source>
</evidence>
<dbReference type="AlphaFoldDB" id="M2WL47"/>
<organism evidence="3 4">
    <name type="scientific">Dothistroma septosporum (strain NZE10 / CBS 128990)</name>
    <name type="common">Red band needle blight fungus</name>
    <name type="synonym">Mycosphaerella pini</name>
    <dbReference type="NCBI Taxonomy" id="675120"/>
    <lineage>
        <taxon>Eukaryota</taxon>
        <taxon>Fungi</taxon>
        <taxon>Dikarya</taxon>
        <taxon>Ascomycota</taxon>
        <taxon>Pezizomycotina</taxon>
        <taxon>Dothideomycetes</taxon>
        <taxon>Dothideomycetidae</taxon>
        <taxon>Mycosphaerellales</taxon>
        <taxon>Mycosphaerellaceae</taxon>
        <taxon>Dothistroma</taxon>
    </lineage>
</organism>
<dbReference type="Pfam" id="PF00651">
    <property type="entry name" value="BTB"/>
    <property type="match status" value="1"/>
</dbReference>
<reference evidence="4" key="1">
    <citation type="journal article" date="2012" name="PLoS Genet.">
        <title>The genomes of the fungal plant pathogens Cladosporium fulvum and Dothistroma septosporum reveal adaptation to different hosts and lifestyles but also signatures of common ancestry.</title>
        <authorList>
            <person name="de Wit P.J.G.M."/>
            <person name="van der Burgt A."/>
            <person name="Oekmen B."/>
            <person name="Stergiopoulos I."/>
            <person name="Abd-Elsalam K.A."/>
            <person name="Aerts A.L."/>
            <person name="Bahkali A.H."/>
            <person name="Beenen H.G."/>
            <person name="Chettri P."/>
            <person name="Cox M.P."/>
            <person name="Datema E."/>
            <person name="de Vries R.P."/>
            <person name="Dhillon B."/>
            <person name="Ganley A.R."/>
            <person name="Griffiths S.A."/>
            <person name="Guo Y."/>
            <person name="Hamelin R.C."/>
            <person name="Henrissat B."/>
            <person name="Kabir M.S."/>
            <person name="Jashni M.K."/>
            <person name="Kema G."/>
            <person name="Klaubauf S."/>
            <person name="Lapidus A."/>
            <person name="Levasseur A."/>
            <person name="Lindquist E."/>
            <person name="Mehrabi R."/>
            <person name="Ohm R.A."/>
            <person name="Owen T.J."/>
            <person name="Salamov A."/>
            <person name="Schwelm A."/>
            <person name="Schijlen E."/>
            <person name="Sun H."/>
            <person name="van den Burg H.A."/>
            <person name="van Ham R.C.H.J."/>
            <person name="Zhang S."/>
            <person name="Goodwin S.B."/>
            <person name="Grigoriev I.V."/>
            <person name="Collemare J."/>
            <person name="Bradshaw R.E."/>
        </authorList>
    </citation>
    <scope>NUCLEOTIDE SEQUENCE [LARGE SCALE GENOMIC DNA]</scope>
    <source>
        <strain evidence="4">NZE10 / CBS 128990</strain>
    </source>
</reference>
<dbReference type="Proteomes" id="UP000016933">
    <property type="component" value="Unassembled WGS sequence"/>
</dbReference>
<feature type="region of interest" description="Disordered" evidence="1">
    <location>
        <begin position="488"/>
        <end position="530"/>
    </location>
</feature>
<feature type="region of interest" description="Disordered" evidence="1">
    <location>
        <begin position="220"/>
        <end position="248"/>
    </location>
</feature>
<dbReference type="CDD" id="cd18186">
    <property type="entry name" value="BTB_POZ_ZBTB_KLHL-like"/>
    <property type="match status" value="1"/>
</dbReference>
<gene>
    <name evidence="3" type="ORF">DOTSEDRAFT_56999</name>
</gene>
<evidence type="ECO:0000259" key="2">
    <source>
        <dbReference type="PROSITE" id="PS50097"/>
    </source>
</evidence>
<keyword evidence="4" id="KW-1185">Reference proteome</keyword>
<protein>
    <recommendedName>
        <fullName evidence="2">BTB domain-containing protein</fullName>
    </recommendedName>
</protein>
<reference evidence="3 4" key="2">
    <citation type="journal article" date="2012" name="PLoS Pathog.">
        <title>Diverse lifestyles and strategies of plant pathogenesis encoded in the genomes of eighteen Dothideomycetes fungi.</title>
        <authorList>
            <person name="Ohm R.A."/>
            <person name="Feau N."/>
            <person name="Henrissat B."/>
            <person name="Schoch C.L."/>
            <person name="Horwitz B.A."/>
            <person name="Barry K.W."/>
            <person name="Condon B.J."/>
            <person name="Copeland A.C."/>
            <person name="Dhillon B."/>
            <person name="Glaser F."/>
            <person name="Hesse C.N."/>
            <person name="Kosti I."/>
            <person name="LaButti K."/>
            <person name="Lindquist E.A."/>
            <person name="Lucas S."/>
            <person name="Salamov A.A."/>
            <person name="Bradshaw R.E."/>
            <person name="Ciuffetti L."/>
            <person name="Hamelin R.C."/>
            <person name="Kema G.H.J."/>
            <person name="Lawrence C."/>
            <person name="Scott J.A."/>
            <person name="Spatafora J.W."/>
            <person name="Turgeon B.G."/>
            <person name="de Wit P.J.G.M."/>
            <person name="Zhong S."/>
            <person name="Goodwin S.B."/>
            <person name="Grigoriev I.V."/>
        </authorList>
    </citation>
    <scope>NUCLEOTIDE SEQUENCE [LARGE SCALE GENOMIC DNA]</scope>
    <source>
        <strain evidence="4">NZE10 / CBS 128990</strain>
    </source>
</reference>
<feature type="domain" description="BTB" evidence="2">
    <location>
        <begin position="302"/>
        <end position="368"/>
    </location>
</feature>
<evidence type="ECO:0000313" key="3">
    <source>
        <dbReference type="EMBL" id="EME39698.1"/>
    </source>
</evidence>
<dbReference type="InterPro" id="IPR011333">
    <property type="entry name" value="SKP1/BTB/POZ_sf"/>
</dbReference>
<dbReference type="InterPro" id="IPR000210">
    <property type="entry name" value="BTB/POZ_dom"/>
</dbReference>
<dbReference type="SUPFAM" id="SSF54695">
    <property type="entry name" value="POZ domain"/>
    <property type="match status" value="1"/>
</dbReference>
<feature type="region of interest" description="Disordered" evidence="1">
    <location>
        <begin position="68"/>
        <end position="97"/>
    </location>
</feature>
<name>M2WL47_DOTSN</name>
<accession>M2WL47</accession>
<proteinExistence type="predicted"/>
<dbReference type="OrthoDB" id="3646030at2759"/>
<dbReference type="HOGENOM" id="CLU_513890_0_0_1"/>
<evidence type="ECO:0000313" key="4">
    <source>
        <dbReference type="Proteomes" id="UP000016933"/>
    </source>
</evidence>
<sequence>MSTSSTPPFHEVTYNAKGAAKALRTWAMNFIFIPHKLASPGVFSMASQIETASDALALLYKTGTLKQSNGNDKQFHANGINGNSSGRSSFDNNSSSKSYANVLKQHDHHHRNGISPGLTDDRMNAFETACIPPKHDPDQPENGDLKPQLEKAKVAKLTSGILKQAYQQNAKAESTEAVTVNRVSFDMKATAYKREKQQQQQPNREQLEQQLQNLEDYMAQRSQGPQQDDRPDGQQNEHHGDEQDQQQHDWDDDLQTDQETEQQNRQADVQADDNETDEYYDREAAQNFTFAVLRQTRDPAYLDFTISHEGTDYKVNSLIISALSTAFQEVITAAKDANESRVELKADSALAVKTMIDFFQSLNYSTPKTLSRLEAAQHHVSVYLIAEKYDIPGLRDLSVWRFERPFSDWGYSKDVLIRMLPDLTEFVYANTPEKCPLRVALLRVWANALRPRNFESVDFEPLIDDFPSFGADIIHVLASFASRSDRPEPGYDDFGNAMGPDGYESERGGHGQVGYDAGWNDEEDGDEGGF</sequence>
<feature type="compositionally biased region" description="Acidic residues" evidence="1">
    <location>
        <begin position="519"/>
        <end position="530"/>
    </location>
</feature>
<feature type="compositionally biased region" description="Low complexity" evidence="1">
    <location>
        <begin position="78"/>
        <end position="97"/>
    </location>
</feature>